<feature type="signal peptide" evidence="7">
    <location>
        <begin position="1"/>
        <end position="25"/>
    </location>
</feature>
<name>A0ABT2BTB6_9BURK</name>
<evidence type="ECO:0000256" key="7">
    <source>
        <dbReference type="SAM" id="SignalP"/>
    </source>
</evidence>
<dbReference type="InterPro" id="IPR036881">
    <property type="entry name" value="Glyco_hydro_3_C_sf"/>
</dbReference>
<protein>
    <recommendedName>
        <fullName evidence="3">beta-glucosidase</fullName>
        <ecNumber evidence="3">3.2.1.21</ecNumber>
    </recommendedName>
</protein>
<evidence type="ECO:0000256" key="2">
    <source>
        <dbReference type="ARBA" id="ARBA00005336"/>
    </source>
</evidence>
<feature type="chain" id="PRO_5045602732" description="beta-glucosidase" evidence="7">
    <location>
        <begin position="26"/>
        <end position="657"/>
    </location>
</feature>
<dbReference type="InterPro" id="IPR001764">
    <property type="entry name" value="Glyco_hydro_3_N"/>
</dbReference>
<gene>
    <name evidence="10" type="ORF">NX786_00965</name>
</gene>
<evidence type="ECO:0000313" key="11">
    <source>
        <dbReference type="Proteomes" id="UP001165263"/>
    </source>
</evidence>
<feature type="domain" description="Glycoside hydrolase family 3 N-terminal" evidence="8">
    <location>
        <begin position="103"/>
        <end position="442"/>
    </location>
</feature>
<dbReference type="InterPro" id="IPR036962">
    <property type="entry name" value="Glyco_hydro_3_N_sf"/>
</dbReference>
<dbReference type="PRINTS" id="PR00133">
    <property type="entry name" value="GLHYDRLASE3"/>
</dbReference>
<dbReference type="PANTHER" id="PTHR30620">
    <property type="entry name" value="PERIPLASMIC BETA-GLUCOSIDASE-RELATED"/>
    <property type="match status" value="1"/>
</dbReference>
<dbReference type="SUPFAM" id="SSF51445">
    <property type="entry name" value="(Trans)glycosidases"/>
    <property type="match status" value="1"/>
</dbReference>
<dbReference type="RefSeq" id="WP_259447177.1">
    <property type="nucleotide sequence ID" value="NZ_CP119520.1"/>
</dbReference>
<accession>A0ABT2BTB6</accession>
<feature type="domain" description="Glycoside hydrolase family 3 C-terminal" evidence="9">
    <location>
        <begin position="560"/>
        <end position="657"/>
    </location>
</feature>
<evidence type="ECO:0000256" key="1">
    <source>
        <dbReference type="ARBA" id="ARBA00000448"/>
    </source>
</evidence>
<comment type="similarity">
    <text evidence="2">Belongs to the glycosyl hydrolase 3 family.</text>
</comment>
<dbReference type="EMBL" id="JANUHC010000001">
    <property type="protein sequence ID" value="MCS0627916.1"/>
    <property type="molecule type" value="Genomic_DNA"/>
</dbReference>
<sequence length="657" mass="69803">MNTTRMGAIAACCALWGCASTSGTAPTAQAMSGSRTVPALSVDGLQFRDLNRNGVLDAYEDWRLTPRERARNLVGMMTLKEKAGVMIHGTIVLDAKNATLDVAATRKLLEENRINTFLTRQNGDAARLAATHNTLQALAEQSRLGIPVSISSDPRHHFLETVGQGVAAGSFSTWPNPLGLAAIGDPAVTHTFGDIVRQEYGAVGIAVALSPQADLATEPRWSRAYATFGEDADVASRHVQAYVEGLQNGAEGIRQGSVVAVVKHWAGYGAAKDGWDSHNPYGKHMAFPGGNFAYHLKPFDGAFAAKVGSIMPTYSVPDGEVSVEGITLDHVGGAFNKPLLTDLLRGRRGFDGVVLSDWAVTRDCAEACIDGVPAGAYPLAFFPKWGTPWGVEMLSERARMVKAVDAGVDQFGGTDASALLVDAVQAGELAVELVDRAVMRILLQKFEQGLFENPFVDEAQAGARVNTAAFQAAALDAQRRSLVLLQNKGGVLPLRAAGLKVYLRGIDADTARRHGLQVVAEPELADVAIVRAAAPFERLHPNYIFGLLTHEGSLAFRDGNADYDAIKRISAKVPTIVTVYLDRPALLANIVDKAAAVIANFGIGDAALLDVLTGIVAPQGKLPVELPSTEAAVAAQRPDLPHDSAVPLFPFGYGMTY</sequence>
<keyword evidence="11" id="KW-1185">Reference proteome</keyword>
<evidence type="ECO:0000313" key="10">
    <source>
        <dbReference type="EMBL" id="MCS0627916.1"/>
    </source>
</evidence>
<evidence type="ECO:0000256" key="4">
    <source>
        <dbReference type="ARBA" id="ARBA00022729"/>
    </source>
</evidence>
<dbReference type="Gene3D" id="3.20.20.300">
    <property type="entry name" value="Glycoside hydrolase, family 3, N-terminal domain"/>
    <property type="match status" value="1"/>
</dbReference>
<evidence type="ECO:0000256" key="6">
    <source>
        <dbReference type="ARBA" id="ARBA00023295"/>
    </source>
</evidence>
<dbReference type="EC" id="3.2.1.21" evidence="3"/>
<dbReference type="Gene3D" id="3.40.50.1700">
    <property type="entry name" value="Glycoside hydrolase family 3 C-terminal domain"/>
    <property type="match status" value="2"/>
</dbReference>
<proteinExistence type="inferred from homology"/>
<evidence type="ECO:0000256" key="3">
    <source>
        <dbReference type="ARBA" id="ARBA00012744"/>
    </source>
</evidence>
<organism evidence="10 11">
    <name type="scientific">Telluria mixta</name>
    <dbReference type="NCBI Taxonomy" id="34071"/>
    <lineage>
        <taxon>Bacteria</taxon>
        <taxon>Pseudomonadati</taxon>
        <taxon>Pseudomonadota</taxon>
        <taxon>Betaproteobacteria</taxon>
        <taxon>Burkholderiales</taxon>
        <taxon>Oxalobacteraceae</taxon>
        <taxon>Telluria group</taxon>
        <taxon>Telluria</taxon>
    </lineage>
</organism>
<comment type="caution">
    <text evidence="10">The sequence shown here is derived from an EMBL/GenBank/DDBJ whole genome shotgun (WGS) entry which is preliminary data.</text>
</comment>
<dbReference type="Proteomes" id="UP001165263">
    <property type="component" value="Unassembled WGS sequence"/>
</dbReference>
<evidence type="ECO:0000259" key="8">
    <source>
        <dbReference type="Pfam" id="PF00933"/>
    </source>
</evidence>
<dbReference type="InterPro" id="IPR002772">
    <property type="entry name" value="Glyco_hydro_3_C"/>
</dbReference>
<dbReference type="Pfam" id="PF01915">
    <property type="entry name" value="Glyco_hydro_3_C"/>
    <property type="match status" value="1"/>
</dbReference>
<dbReference type="SUPFAM" id="SSF52279">
    <property type="entry name" value="Beta-D-glucan exohydrolase, C-terminal domain"/>
    <property type="match status" value="1"/>
</dbReference>
<reference evidence="10" key="1">
    <citation type="submission" date="2022-08" db="EMBL/GenBank/DDBJ databases">
        <title>Reclassification of Massilia species as members of the genera Telluria, Duganella, Pseudoduganella, Mokoshia gen. nov. and Zemynaea gen. nov. using orthogonal and non-orthogonal genome-based approaches.</title>
        <authorList>
            <person name="Bowman J.P."/>
        </authorList>
    </citation>
    <scope>NUCLEOTIDE SEQUENCE</scope>
    <source>
        <strain evidence="10">LMG 11547</strain>
    </source>
</reference>
<dbReference type="GO" id="GO:0016787">
    <property type="term" value="F:hydrolase activity"/>
    <property type="evidence" value="ECO:0007669"/>
    <property type="project" value="UniProtKB-KW"/>
</dbReference>
<evidence type="ECO:0000259" key="9">
    <source>
        <dbReference type="Pfam" id="PF01915"/>
    </source>
</evidence>
<dbReference type="InterPro" id="IPR017853">
    <property type="entry name" value="GH"/>
</dbReference>
<keyword evidence="4 7" id="KW-0732">Signal</keyword>
<dbReference type="PANTHER" id="PTHR30620:SF16">
    <property type="entry name" value="LYSOSOMAL BETA GLUCOSIDASE"/>
    <property type="match status" value="1"/>
</dbReference>
<dbReference type="InterPro" id="IPR051915">
    <property type="entry name" value="Cellulose_Degrad_GH3"/>
</dbReference>
<dbReference type="Pfam" id="PF00933">
    <property type="entry name" value="Glyco_hydro_3"/>
    <property type="match status" value="1"/>
</dbReference>
<comment type="catalytic activity">
    <reaction evidence="1">
        <text>Hydrolysis of terminal, non-reducing beta-D-glucosyl residues with release of beta-D-glucose.</text>
        <dbReference type="EC" id="3.2.1.21"/>
    </reaction>
</comment>
<keyword evidence="6" id="KW-0326">Glycosidase</keyword>
<keyword evidence="5 10" id="KW-0378">Hydrolase</keyword>
<evidence type="ECO:0000256" key="5">
    <source>
        <dbReference type="ARBA" id="ARBA00022801"/>
    </source>
</evidence>